<feature type="compositionally biased region" description="Basic and acidic residues" evidence="17">
    <location>
        <begin position="1033"/>
        <end position="1049"/>
    </location>
</feature>
<reference evidence="22" key="1">
    <citation type="submission" date="2025-08" db="UniProtKB">
        <authorList>
            <consortium name="RefSeq"/>
        </authorList>
    </citation>
    <scope>IDENTIFICATION</scope>
    <source>
        <strain evidence="22">USDA-PBARC FA_bdor</strain>
        <tissue evidence="22">Whole organism</tissue>
    </source>
</reference>
<dbReference type="PROSITE" id="PS51533">
    <property type="entry name" value="ADD"/>
    <property type="match status" value="1"/>
</dbReference>
<feature type="region of interest" description="Disordered" evidence="17">
    <location>
        <begin position="172"/>
        <end position="212"/>
    </location>
</feature>
<keyword evidence="12" id="KW-0779">Telomere</keyword>
<comment type="subcellular location">
    <subcellularLocation>
        <location evidence="2">Chromosome</location>
        <location evidence="2">Telomere</location>
    </subcellularLocation>
    <subcellularLocation>
        <location evidence="1">Nucleus</location>
    </subcellularLocation>
</comment>
<feature type="compositionally biased region" description="Low complexity" evidence="17">
    <location>
        <begin position="534"/>
        <end position="545"/>
    </location>
</feature>
<dbReference type="PANTHER" id="PTHR45797:SF3">
    <property type="entry name" value="TRANSCRIPTIONAL REGULATOR ATRX HOMOLOG"/>
    <property type="match status" value="1"/>
</dbReference>
<keyword evidence="5" id="KW-0479">Metal-binding</keyword>
<dbReference type="CDD" id="cd18793">
    <property type="entry name" value="SF2_C_SNF"/>
    <property type="match status" value="1"/>
</dbReference>
<evidence type="ECO:0000256" key="17">
    <source>
        <dbReference type="SAM" id="MobiDB-lite"/>
    </source>
</evidence>
<feature type="compositionally biased region" description="Basic and acidic residues" evidence="17">
    <location>
        <begin position="507"/>
        <end position="526"/>
    </location>
</feature>
<dbReference type="InterPro" id="IPR044574">
    <property type="entry name" value="ARIP4-like"/>
</dbReference>
<feature type="region of interest" description="Disordered" evidence="17">
    <location>
        <begin position="1264"/>
        <end position="1528"/>
    </location>
</feature>
<feature type="compositionally biased region" description="Polar residues" evidence="17">
    <location>
        <begin position="1508"/>
        <end position="1517"/>
    </location>
</feature>
<feature type="compositionally biased region" description="Polar residues" evidence="17">
    <location>
        <begin position="301"/>
        <end position="312"/>
    </location>
</feature>
<feature type="compositionally biased region" description="Basic and acidic residues" evidence="17">
    <location>
        <begin position="899"/>
        <end position="908"/>
    </location>
</feature>
<feature type="compositionally biased region" description="Basic and acidic residues" evidence="17">
    <location>
        <begin position="683"/>
        <end position="692"/>
    </location>
</feature>
<dbReference type="Gene3D" id="3.40.50.10810">
    <property type="entry name" value="Tandem AAA-ATPase domain"/>
    <property type="match status" value="1"/>
</dbReference>
<feature type="compositionally biased region" description="Low complexity" evidence="17">
    <location>
        <begin position="1136"/>
        <end position="1147"/>
    </location>
</feature>
<gene>
    <name evidence="22" type="primary">LOC105263508</name>
</gene>
<dbReference type="PROSITE" id="PS00379">
    <property type="entry name" value="CDP_ALCOHOL_P_TRANSF"/>
    <property type="match status" value="1"/>
</dbReference>
<feature type="coiled-coil region" evidence="16">
    <location>
        <begin position="1533"/>
        <end position="1560"/>
    </location>
</feature>
<dbReference type="GO" id="GO:0016887">
    <property type="term" value="F:ATP hydrolysis activity"/>
    <property type="evidence" value="ECO:0007669"/>
    <property type="project" value="InterPro"/>
</dbReference>
<dbReference type="GO" id="GO:0003677">
    <property type="term" value="F:DNA binding"/>
    <property type="evidence" value="ECO:0007669"/>
    <property type="project" value="UniProtKB-KW"/>
</dbReference>
<dbReference type="Gene3D" id="3.40.50.300">
    <property type="entry name" value="P-loop containing nucleotide triphosphate hydrolases"/>
    <property type="match status" value="1"/>
</dbReference>
<feature type="compositionally biased region" description="Polar residues" evidence="17">
    <location>
        <begin position="910"/>
        <end position="925"/>
    </location>
</feature>
<evidence type="ECO:0000256" key="3">
    <source>
        <dbReference type="ARBA" id="ARBA00007025"/>
    </source>
</evidence>
<dbReference type="InterPro" id="IPR027417">
    <property type="entry name" value="P-loop_NTPase"/>
</dbReference>
<evidence type="ECO:0000256" key="8">
    <source>
        <dbReference type="ARBA" id="ARBA00022801"/>
    </source>
</evidence>
<sequence>MMPEATVSNEESAYRAKYYNGITSVRRGDLFCSSCGNTISFEADTFYSHPFLGILQCQACSDSFRSFKSKVSAKAWKRRCLMCGSDNCQTLFPCPVKGCPYSFCKNCIKRNASSALLLADTPNWKCFVCMTNPLWQARGICDTLLSASPRRKKKKKTVREESSDEDYLDNIKAKMASEKRPRVLRKSVTKPSSDAPTRRPTRNASKTTVNQIEDSDDNLEIVSVKKSKKSFKLKTSTTSKRKPSSERSSVERSSSPESSGRHSKLSTTEPVRRTRGASSDSRKGSTKGITQSCQKVKRQNSDSSSGKEFTQTKLIRESYVPLQRLSIGEKDFTHPPDEPGSPEGTILTKQQMFSLKNSIQDFINNLKSTSKKMIHVAESLQRQYSQKEMIRPAEATKWIAECKTTASAFTKKINNNEHALVDRFDSWCKKYKVKNIFISANGIDDSDSPLRSGFDTLRTRKQVKSSNVIPSSDEEDEDNVRSKGQASSVEKTPDVSECEIAEIFSQDETHPSRSTDKILSPVREEIGTGDIESPESSSARLSRSPEVVDGAEARGAEKVNSRGSSEDIFADFECEAKEQGKIKTERKSKEREVASSNDEISSPGPKSSKKSRKSREKKENSRKESLEHLPLSDSGSEEKNVKGEEKNFKESEKKKNRILSSSGDSDDDASSKMRANTASPRSSEGKKKSKSEMKKRRKNSSSIKNSGSSSDERKNKSQDSSADDQRLMKSTKKKNKKSNLVSSNLNQSEDEKIDDGIESRSSEARAREALLESDSSENQEEITANSSDKSTDQAGPSIEEDNSLQSIVESPAKNTKSKKSKSSIQQEDSSPDTHSKKKKRKRSLSSSHDSIELPEESATEQPLSFEASNTDHQTNNSQENSDGSFMTANDEVCSTQLTVKRDNSKDSAAELSQHSNISNAETIIQDQLVEDSKNTPPKDVSDEQHAKQYLLQSSSDDSFNESVDESTKKGSSSEASVNEEILKKSSRTIDSLSSIDETGALDESEKSEDKRDTDAEERAKKALMTSSSDEVEMDRTVEISEPEVSHIEETTNDSPLVPEISSDKASDGPVSQGMEERAKEALLDSDCSSVDVNSGSLVESGNYSSAERPDKTRDRTEMKKTGESDSGTEAAAPYLKGKSQKSASSGSKDLEENAKKYLLNSSSDENEGSVKKKRLLTRPVDSSHHDSDSMFSSPRVKRRKLDMKKSEFFKNDEKLKLGCSVVVNRLSNVILRRHARALKKSKEYLEDKALRSLTTLDGLEKTRKRDKGNISETSDATSTSRARKKTSKDSETLADHLNVNGEHMETGTSSEEEVDAGEKSQASGDLQDNVEVLAKNALLDTSDEDKPVVLSSDEESAESDNKKVKSKKSVDESTSSRSTKADWKKSKLLTMKLSSSDEEEQSQKFDKKVKKLSQKDSDDSDLEDETKKKKRVRRRRLNSDSDIQLTDEEPSSDSVKSVKSEKKGKRRLKKMNDSSDSNDSSATNSRVKPKRRRVRTAGTDSDSDIEEINTSQGSPTKSGRKNIRKVIKDTKVADDTKQAAKQEEERLKRMAERQKLYNELYEARLAGEEKVDKLILDFDEDSKEELLSVHEALVKRLKPHQAQGIKFMWDACFESLERANSTSGSGCILAHCMGLGKSFQVVTLTHTLLVNSEKTGVRTVLVVCPLSTVLNWVNEFKIWLNEVNDGDDVEVYELTRFKLNTDRRFQLGRWQKTGGVMILGYEMYRNLSNPVKKINKKMGEAFLQCLVAPGPDLVICDEGHLLKSETTAISKAMSKIKTLRRIVLTGTPLQNNLTEYHCMVQFVKPNLLGTKKEFLNRFVNPIQNGQFDDSTEYDVKLMKKRAHVLHKMLEGSVQRFDYSVLTPFLPPKQEYVIFVKLSEIQVKLYQYYIDNLARRHKGAGGSLFADFQALQRIWTHPIAIKLNADKTAEKKMREASDSEGSLKDFIDDGSDEDSSKSDTSIASTSSSKSKKSDVPVKKHTRANADIEELVTAEVQEPQQEQEWWTQFVEEEHFEDLRISGKLRILFEILKESENIGDKVLVFSQSLYSLTLIERFLSVIDDETQQGNSSELIDGHTGSWSLGLDYFRLDGQTNTENRSLWCKQFNRPSNTRARLFLISTRAGGLGINLTAANRVVIFDASWNPSHDVQSIFRIYRFGQKKPCYVYRLLAAGTMEEKIYNRQVTKLSLSCRVVDEQQIERHYTNSDLAELYKLDIPPDTRETIGCPKDRLLAEIFSKHKDIVVNFHEHDSLLENKADEELDEEERKQAWLEYEQEKAGRPAVNPTMNLPFNYQEQMLQLYNAQMMGAFPNGNPTQLELNYLQSFYEKDFPKMTPEQQRISATKTLMNMYNYVENQAVMSNRVPQVPMGAATAGYSNPTNTLANQLAQEAYTRHHQQAKQTAYQRQLLYAQQHGNFKSVPGAAQRSSKNPNPFARRSNTLQGRANPVDNPDILEIIPSAAQSSSAQGNPSKYQEE</sequence>
<evidence type="ECO:0000256" key="15">
    <source>
        <dbReference type="ARBA" id="ARBA00031106"/>
    </source>
</evidence>
<keyword evidence="10" id="KW-0862">Zinc</keyword>
<feature type="region of interest" description="Disordered" evidence="17">
    <location>
        <begin position="230"/>
        <end position="312"/>
    </location>
</feature>
<dbReference type="Pfam" id="PF00271">
    <property type="entry name" value="Helicase_C"/>
    <property type="match status" value="1"/>
</dbReference>
<dbReference type="GO" id="GO:0005634">
    <property type="term" value="C:nucleus"/>
    <property type="evidence" value="ECO:0007669"/>
    <property type="project" value="UniProtKB-SubCell"/>
</dbReference>
<feature type="compositionally biased region" description="Low complexity" evidence="17">
    <location>
        <begin position="1474"/>
        <end position="1485"/>
    </location>
</feature>
<dbReference type="SUPFAM" id="SSF52540">
    <property type="entry name" value="P-loop containing nucleoside triphosphate hydrolases"/>
    <property type="match status" value="2"/>
</dbReference>
<evidence type="ECO:0000256" key="16">
    <source>
        <dbReference type="SAM" id="Coils"/>
    </source>
</evidence>
<feature type="compositionally biased region" description="Polar residues" evidence="17">
    <location>
        <begin position="1270"/>
        <end position="1280"/>
    </location>
</feature>
<feature type="compositionally biased region" description="Basic and acidic residues" evidence="17">
    <location>
        <begin position="1359"/>
        <end position="1371"/>
    </location>
</feature>
<name>A0A9R1TTG0_9HYME</name>
<feature type="compositionally biased region" description="Basic and acidic residues" evidence="17">
    <location>
        <begin position="1003"/>
        <end position="1020"/>
    </location>
</feature>
<feature type="region of interest" description="Disordered" evidence="17">
    <location>
        <begin position="461"/>
        <end position="1199"/>
    </location>
</feature>
<dbReference type="GeneID" id="105263508"/>
<keyword evidence="4" id="KW-0158">Chromosome</keyword>
<organism evidence="21 22">
    <name type="scientific">Fopius arisanus</name>
    <dbReference type="NCBI Taxonomy" id="64838"/>
    <lineage>
        <taxon>Eukaryota</taxon>
        <taxon>Metazoa</taxon>
        <taxon>Ecdysozoa</taxon>
        <taxon>Arthropoda</taxon>
        <taxon>Hexapoda</taxon>
        <taxon>Insecta</taxon>
        <taxon>Pterygota</taxon>
        <taxon>Neoptera</taxon>
        <taxon>Endopterygota</taxon>
        <taxon>Hymenoptera</taxon>
        <taxon>Apocrita</taxon>
        <taxon>Ichneumonoidea</taxon>
        <taxon>Braconidae</taxon>
        <taxon>Opiinae</taxon>
        <taxon>Fopius</taxon>
    </lineage>
</organism>
<evidence type="ECO:0000256" key="2">
    <source>
        <dbReference type="ARBA" id="ARBA00004574"/>
    </source>
</evidence>
<dbReference type="GO" id="GO:0004386">
    <property type="term" value="F:helicase activity"/>
    <property type="evidence" value="ECO:0007669"/>
    <property type="project" value="UniProtKB-KW"/>
</dbReference>
<evidence type="ECO:0000259" key="19">
    <source>
        <dbReference type="PROSITE" id="PS51194"/>
    </source>
</evidence>
<evidence type="ECO:0000256" key="1">
    <source>
        <dbReference type="ARBA" id="ARBA00004123"/>
    </source>
</evidence>
<keyword evidence="9" id="KW-0347">Helicase</keyword>
<evidence type="ECO:0000259" key="18">
    <source>
        <dbReference type="PROSITE" id="PS51192"/>
    </source>
</evidence>
<feature type="compositionally biased region" description="Basic and acidic residues" evidence="17">
    <location>
        <begin position="574"/>
        <end position="593"/>
    </location>
</feature>
<dbReference type="RefSeq" id="XP_011298061.1">
    <property type="nucleotide sequence ID" value="XM_011299759.1"/>
</dbReference>
<evidence type="ECO:0000256" key="9">
    <source>
        <dbReference type="ARBA" id="ARBA00022806"/>
    </source>
</evidence>
<evidence type="ECO:0000256" key="6">
    <source>
        <dbReference type="ARBA" id="ARBA00022741"/>
    </source>
</evidence>
<feature type="compositionally biased region" description="Basic and acidic residues" evidence="17">
    <location>
        <begin position="1107"/>
        <end position="1123"/>
    </location>
</feature>
<dbReference type="InterPro" id="IPR025766">
    <property type="entry name" value="ADD"/>
</dbReference>
<feature type="domain" description="PHD-type" evidence="20">
    <location>
        <begin position="20"/>
        <end position="157"/>
    </location>
</feature>
<feature type="compositionally biased region" description="Basic and acidic residues" evidence="17">
    <location>
        <begin position="754"/>
        <end position="770"/>
    </location>
</feature>
<dbReference type="KEGG" id="fas:105263508"/>
<keyword evidence="16" id="KW-0175">Coiled coil</keyword>
<dbReference type="PROSITE" id="PS51192">
    <property type="entry name" value="HELICASE_ATP_BIND_1"/>
    <property type="match status" value="1"/>
</dbReference>
<keyword evidence="7" id="KW-0863">Zinc-finger</keyword>
<keyword evidence="21" id="KW-1185">Reference proteome</keyword>
<keyword evidence="13" id="KW-0238">DNA-binding</keyword>
<dbReference type="Proteomes" id="UP000694866">
    <property type="component" value="Unplaced"/>
</dbReference>
<evidence type="ECO:0000256" key="5">
    <source>
        <dbReference type="ARBA" id="ARBA00022723"/>
    </source>
</evidence>
<comment type="similarity">
    <text evidence="3">Belongs to the SNF2/RAD54 helicase family.</text>
</comment>
<keyword evidence="11" id="KW-0067">ATP-binding</keyword>
<evidence type="ECO:0000256" key="14">
    <source>
        <dbReference type="ARBA" id="ARBA00023242"/>
    </source>
</evidence>
<feature type="compositionally biased region" description="Basic and acidic residues" evidence="17">
    <location>
        <begin position="616"/>
        <end position="627"/>
    </location>
</feature>
<feature type="compositionally biased region" description="Basic and acidic residues" evidence="17">
    <location>
        <begin position="636"/>
        <end position="653"/>
    </location>
</feature>
<proteinExistence type="inferred from homology"/>
<feature type="compositionally biased region" description="Polar residues" evidence="17">
    <location>
        <begin position="1086"/>
        <end position="1105"/>
    </location>
</feature>
<feature type="compositionally biased region" description="Polar residues" evidence="17">
    <location>
        <begin position="859"/>
        <end position="898"/>
    </location>
</feature>
<dbReference type="GO" id="GO:0000781">
    <property type="term" value="C:chromosome, telomeric region"/>
    <property type="evidence" value="ECO:0007669"/>
    <property type="project" value="UniProtKB-SubCell"/>
</dbReference>
<dbReference type="GO" id="GO:0008270">
    <property type="term" value="F:zinc ion binding"/>
    <property type="evidence" value="ECO:0007669"/>
    <property type="project" value="UniProtKB-KW"/>
</dbReference>
<dbReference type="PROSITE" id="PS51194">
    <property type="entry name" value="HELICASE_CTER"/>
    <property type="match status" value="1"/>
</dbReference>
<feature type="compositionally biased region" description="Basic and acidic residues" evidence="17">
    <location>
        <begin position="710"/>
        <end position="727"/>
    </location>
</feature>
<evidence type="ECO:0000256" key="7">
    <source>
        <dbReference type="ARBA" id="ARBA00022771"/>
    </source>
</evidence>
<keyword evidence="14" id="KW-0539">Nucleus</keyword>
<evidence type="ECO:0000313" key="21">
    <source>
        <dbReference type="Proteomes" id="UP000694866"/>
    </source>
</evidence>
<dbReference type="InterPro" id="IPR038718">
    <property type="entry name" value="SNF2-like_sf"/>
</dbReference>
<feature type="compositionally biased region" description="Polar residues" evidence="17">
    <location>
        <begin position="202"/>
        <end position="212"/>
    </location>
</feature>
<feature type="compositionally biased region" description="Polar residues" evidence="17">
    <location>
        <begin position="803"/>
        <end position="814"/>
    </location>
</feature>
<evidence type="ECO:0000313" key="22">
    <source>
        <dbReference type="RefSeq" id="XP_011298061.1"/>
    </source>
</evidence>
<dbReference type="Pfam" id="PF00176">
    <property type="entry name" value="SNF2-rel_dom"/>
    <property type="match status" value="1"/>
</dbReference>
<dbReference type="InterPro" id="IPR000330">
    <property type="entry name" value="SNF2_N"/>
</dbReference>
<dbReference type="SMART" id="SM00490">
    <property type="entry name" value="HELICc"/>
    <property type="match status" value="1"/>
</dbReference>
<keyword evidence="8" id="KW-0378">Hydrolase</keyword>
<accession>A0A9R1TTG0</accession>
<feature type="compositionally biased region" description="Basic and acidic residues" evidence="17">
    <location>
        <begin position="172"/>
        <end position="181"/>
    </location>
</feature>
<feature type="domain" description="Helicase ATP-binding" evidence="18">
    <location>
        <begin position="1618"/>
        <end position="1806"/>
    </location>
</feature>
<evidence type="ECO:0000256" key="12">
    <source>
        <dbReference type="ARBA" id="ARBA00022895"/>
    </source>
</evidence>
<feature type="compositionally biased region" description="Low complexity" evidence="17">
    <location>
        <begin position="700"/>
        <end position="709"/>
    </location>
</feature>
<feature type="compositionally biased region" description="Polar residues" evidence="17">
    <location>
        <begin position="2422"/>
        <end position="2440"/>
    </location>
</feature>
<keyword evidence="6" id="KW-0547">Nucleotide-binding</keyword>
<evidence type="ECO:0000256" key="11">
    <source>
        <dbReference type="ARBA" id="ARBA00022840"/>
    </source>
</evidence>
<feature type="compositionally biased region" description="Low complexity" evidence="17">
    <location>
        <begin position="1957"/>
        <end position="1967"/>
    </location>
</feature>
<dbReference type="InterPro" id="IPR014001">
    <property type="entry name" value="Helicase_ATP-bd"/>
</dbReference>
<feature type="region of interest" description="Disordered" evidence="17">
    <location>
        <begin position="1931"/>
        <end position="1979"/>
    </location>
</feature>
<evidence type="ECO:0000256" key="13">
    <source>
        <dbReference type="ARBA" id="ARBA00023125"/>
    </source>
</evidence>
<evidence type="ECO:0000259" key="20">
    <source>
        <dbReference type="PROSITE" id="PS51533"/>
    </source>
</evidence>
<dbReference type="InterPro" id="IPR048254">
    <property type="entry name" value="CDP_ALCOHOL_P_TRANSF_CS"/>
</dbReference>
<dbReference type="SMART" id="SM00487">
    <property type="entry name" value="DEXDc"/>
    <property type="match status" value="1"/>
</dbReference>
<dbReference type="OrthoDB" id="9900844at2759"/>
<feature type="domain" description="Helicase C-terminal" evidence="19">
    <location>
        <begin position="2021"/>
        <end position="2198"/>
    </location>
</feature>
<evidence type="ECO:0000256" key="10">
    <source>
        <dbReference type="ARBA" id="ARBA00022833"/>
    </source>
</evidence>
<feature type="compositionally biased region" description="Basic and acidic residues" evidence="17">
    <location>
        <begin position="1931"/>
        <end position="1946"/>
    </location>
</feature>
<dbReference type="InterPro" id="IPR001650">
    <property type="entry name" value="Helicase_C-like"/>
</dbReference>
<protein>
    <recommendedName>
        <fullName evidence="15">ATP-dependent helicase ATRX</fullName>
    </recommendedName>
</protein>
<dbReference type="PANTHER" id="PTHR45797">
    <property type="entry name" value="RAD54-LIKE"/>
    <property type="match status" value="1"/>
</dbReference>
<evidence type="ECO:0000256" key="4">
    <source>
        <dbReference type="ARBA" id="ARBA00022454"/>
    </source>
</evidence>
<feature type="compositionally biased region" description="Basic and acidic residues" evidence="17">
    <location>
        <begin position="551"/>
        <end position="560"/>
    </location>
</feature>
<feature type="region of interest" description="Disordered" evidence="17">
    <location>
        <begin position="2416"/>
        <end position="2473"/>
    </location>
</feature>
<dbReference type="InterPro" id="IPR049730">
    <property type="entry name" value="SNF2/RAD54-like_C"/>
</dbReference>
<feature type="compositionally biased region" description="Polar residues" evidence="17">
    <location>
        <begin position="781"/>
        <end position="794"/>
    </location>
</feature>
<dbReference type="GO" id="GO:0005524">
    <property type="term" value="F:ATP binding"/>
    <property type="evidence" value="ECO:0007669"/>
    <property type="project" value="UniProtKB-KW"/>
</dbReference>